<keyword evidence="6" id="KW-1185">Reference proteome</keyword>
<dbReference type="Proteomes" id="UP000315145">
    <property type="component" value="Unassembled WGS sequence"/>
</dbReference>
<dbReference type="GO" id="GO:0016787">
    <property type="term" value="F:hydrolase activity"/>
    <property type="evidence" value="ECO:0007669"/>
    <property type="project" value="InterPro"/>
</dbReference>
<reference evidence="5 6" key="2">
    <citation type="submission" date="2019-07" db="EMBL/GenBank/DDBJ databases">
        <title>Algibacter marinivivus sp. nov., isolated from the surface of a marine red alga.</title>
        <authorList>
            <person name="Zhong X."/>
            <person name="Xu W."/>
            <person name="Zhang Y."/>
            <person name="Zhang Q."/>
            <person name="Du Z."/>
        </authorList>
    </citation>
    <scope>NUCLEOTIDE SEQUENCE [LARGE SCALE GENOMIC DNA]</scope>
    <source>
        <strain evidence="5 6">RU-4-M-4</strain>
    </source>
</reference>
<sequence>MINFKKHKLLLLLVCYAGLSFGQDNKYFDSKFFVNESDTLNYRILMPKHFDASKQYPVVLFLHGAGERGNDNVAQLTHGGALFASKKSRRHFQSIVIFPQCPKNDYWANVQIDRSSKPIKIDFPLNSEPTKPMALVLKLMEDMVAKPYVNKNKIYVAGLSMGGMGTFEILHRKPELFAAAIAICGAGNPETAKAYAKSTPLWVFHGAQDKVVDAQQSVKMVSGILKYGGNPNFILYAKDNHNSWDTAFAEPELLTWLFSNTKK</sequence>
<feature type="chain" id="PRO_5024279642" evidence="2">
    <location>
        <begin position="23"/>
        <end position="263"/>
    </location>
</feature>
<dbReference type="Gene3D" id="3.40.50.1820">
    <property type="entry name" value="alpha/beta hydrolase"/>
    <property type="match status" value="1"/>
</dbReference>
<evidence type="ECO:0000313" key="4">
    <source>
        <dbReference type="EMBL" id="KAA5821851.1"/>
    </source>
</evidence>
<comment type="caution">
    <text evidence="4">The sequence shown here is derived from an EMBL/GenBank/DDBJ whole genome shotgun (WGS) entry which is preliminary data.</text>
</comment>
<evidence type="ECO:0000313" key="7">
    <source>
        <dbReference type="Proteomes" id="UP000322315"/>
    </source>
</evidence>
<organism evidence="4 7">
    <name type="scientific">Algibacter amylolyticus</name>
    <dbReference type="NCBI Taxonomy" id="1608400"/>
    <lineage>
        <taxon>Bacteria</taxon>
        <taxon>Pseudomonadati</taxon>
        <taxon>Bacteroidota</taxon>
        <taxon>Flavobacteriia</taxon>
        <taxon>Flavobacteriales</taxon>
        <taxon>Flavobacteriaceae</taxon>
        <taxon>Algibacter</taxon>
    </lineage>
</organism>
<gene>
    <name evidence="4" type="ORF">F2B50_15195</name>
    <name evidence="5" type="ORF">FPF71_15195</name>
</gene>
<name>A0A5M7B3M9_9FLAO</name>
<dbReference type="Pfam" id="PF02230">
    <property type="entry name" value="Abhydrolase_2"/>
    <property type="match status" value="1"/>
</dbReference>
<keyword evidence="1 2" id="KW-0732">Signal</keyword>
<dbReference type="EMBL" id="VWRS01000010">
    <property type="protein sequence ID" value="KAA5821851.1"/>
    <property type="molecule type" value="Genomic_DNA"/>
</dbReference>
<accession>A0A5M7B3M9</accession>
<evidence type="ECO:0000313" key="6">
    <source>
        <dbReference type="Proteomes" id="UP000315145"/>
    </source>
</evidence>
<dbReference type="Proteomes" id="UP000322315">
    <property type="component" value="Unassembled WGS sequence"/>
</dbReference>
<dbReference type="RefSeq" id="WP_144117783.1">
    <property type="nucleotide sequence ID" value="NZ_JACHGE010000008.1"/>
</dbReference>
<dbReference type="InterPro" id="IPR050955">
    <property type="entry name" value="Plant_Biomass_Hydrol_Est"/>
</dbReference>
<evidence type="ECO:0000259" key="3">
    <source>
        <dbReference type="Pfam" id="PF02230"/>
    </source>
</evidence>
<evidence type="ECO:0000256" key="1">
    <source>
        <dbReference type="ARBA" id="ARBA00022729"/>
    </source>
</evidence>
<dbReference type="SUPFAM" id="SSF53474">
    <property type="entry name" value="alpha/beta-Hydrolases"/>
    <property type="match status" value="1"/>
</dbReference>
<dbReference type="InterPro" id="IPR029058">
    <property type="entry name" value="AB_hydrolase_fold"/>
</dbReference>
<evidence type="ECO:0000313" key="5">
    <source>
        <dbReference type="EMBL" id="TSJ73135.1"/>
    </source>
</evidence>
<dbReference type="EMBL" id="VMBF01000010">
    <property type="protein sequence ID" value="TSJ73135.1"/>
    <property type="molecule type" value="Genomic_DNA"/>
</dbReference>
<dbReference type="InterPro" id="IPR003140">
    <property type="entry name" value="PLipase/COase/thioEstase"/>
</dbReference>
<dbReference type="AlphaFoldDB" id="A0A5M7B3M9"/>
<feature type="domain" description="Phospholipase/carboxylesterase/thioesterase" evidence="3">
    <location>
        <begin position="53"/>
        <end position="248"/>
    </location>
</feature>
<dbReference type="OrthoDB" id="9764953at2"/>
<feature type="signal peptide" evidence="2">
    <location>
        <begin position="1"/>
        <end position="22"/>
    </location>
</feature>
<evidence type="ECO:0000256" key="2">
    <source>
        <dbReference type="SAM" id="SignalP"/>
    </source>
</evidence>
<reference evidence="4 7" key="1">
    <citation type="journal article" date="2015" name="Int. J. Syst. Evol. Microbiol.">
        <title>Algibacter amylolyticus sp. nov., isolated from intertidal sediment.</title>
        <authorList>
            <person name="Zhang D.C."/>
            <person name="Wu J."/>
            <person name="Neuner K."/>
            <person name="Yao J."/>
            <person name="Margesin R."/>
        </authorList>
    </citation>
    <scope>NUCLEOTIDE SEQUENCE [LARGE SCALE GENOMIC DNA]</scope>
    <source>
        <strain evidence="4 7">RU-4-M-4</strain>
    </source>
</reference>
<dbReference type="PANTHER" id="PTHR43037:SF1">
    <property type="entry name" value="BLL1128 PROTEIN"/>
    <property type="match status" value="1"/>
</dbReference>
<reference evidence="4" key="3">
    <citation type="submission" date="2019-09" db="EMBL/GenBank/DDBJ databases">
        <authorList>
            <person name="Zhang D.-C."/>
        </authorList>
    </citation>
    <scope>NUCLEOTIDE SEQUENCE</scope>
    <source>
        <strain evidence="4">RU-4-M-4</strain>
    </source>
</reference>
<protein>
    <submittedName>
        <fullName evidence="4">Prolyl oligopeptidase family serine peptidase</fullName>
    </submittedName>
</protein>
<dbReference type="PANTHER" id="PTHR43037">
    <property type="entry name" value="UNNAMED PRODUCT-RELATED"/>
    <property type="match status" value="1"/>
</dbReference>
<proteinExistence type="predicted"/>